<keyword evidence="4" id="KW-1185">Reference proteome</keyword>
<evidence type="ECO:0000313" key="3">
    <source>
        <dbReference type="EMBL" id="CAI0424994.1"/>
    </source>
</evidence>
<reference evidence="3" key="1">
    <citation type="submission" date="2022-08" db="EMBL/GenBank/DDBJ databases">
        <authorList>
            <person name="Gutierrez-Valencia J."/>
        </authorList>
    </citation>
    <scope>NUCLEOTIDE SEQUENCE</scope>
</reference>
<comment type="caution">
    <text evidence="3">The sequence shown here is derived from an EMBL/GenBank/DDBJ whole genome shotgun (WGS) entry which is preliminary data.</text>
</comment>
<dbReference type="Proteomes" id="UP001154282">
    <property type="component" value="Unassembled WGS sequence"/>
</dbReference>
<keyword evidence="2" id="KW-0732">Signal</keyword>
<feature type="region of interest" description="Disordered" evidence="1">
    <location>
        <begin position="28"/>
        <end position="49"/>
    </location>
</feature>
<feature type="chain" id="PRO_5043830045" evidence="2">
    <location>
        <begin position="18"/>
        <end position="177"/>
    </location>
</feature>
<evidence type="ECO:0000256" key="2">
    <source>
        <dbReference type="SAM" id="SignalP"/>
    </source>
</evidence>
<gene>
    <name evidence="3" type="ORF">LITE_LOCUS20168</name>
</gene>
<organism evidence="3 4">
    <name type="scientific">Linum tenue</name>
    <dbReference type="NCBI Taxonomy" id="586396"/>
    <lineage>
        <taxon>Eukaryota</taxon>
        <taxon>Viridiplantae</taxon>
        <taxon>Streptophyta</taxon>
        <taxon>Embryophyta</taxon>
        <taxon>Tracheophyta</taxon>
        <taxon>Spermatophyta</taxon>
        <taxon>Magnoliopsida</taxon>
        <taxon>eudicotyledons</taxon>
        <taxon>Gunneridae</taxon>
        <taxon>Pentapetalae</taxon>
        <taxon>rosids</taxon>
        <taxon>fabids</taxon>
        <taxon>Malpighiales</taxon>
        <taxon>Linaceae</taxon>
        <taxon>Linum</taxon>
    </lineage>
</organism>
<dbReference type="AlphaFoldDB" id="A0AAV0KVE4"/>
<protein>
    <submittedName>
        <fullName evidence="3">Uncharacterized protein</fullName>
    </submittedName>
</protein>
<proteinExistence type="predicted"/>
<feature type="signal peptide" evidence="2">
    <location>
        <begin position="1"/>
        <end position="17"/>
    </location>
</feature>
<evidence type="ECO:0000256" key="1">
    <source>
        <dbReference type="SAM" id="MobiDB-lite"/>
    </source>
</evidence>
<name>A0AAV0KVE4_9ROSI</name>
<sequence>MCSMFIISLTLSHGVSLSSFPRFVHRPRLSQEQNRTEQKDPSSASELMHPSTANLQWVRERAERDRRSPGLELLYAVKEVILPPAIRTLITLSRCKADVELLRLCMDELEVADQAFVTPVEKWLEIQHRSSPSNFPPNLQKLSLTQLATIRNPERCGLEYSPSYSLFNILVIQIYQF</sequence>
<accession>A0AAV0KVE4</accession>
<dbReference type="EMBL" id="CAMGYJ010000005">
    <property type="protein sequence ID" value="CAI0424994.1"/>
    <property type="molecule type" value="Genomic_DNA"/>
</dbReference>
<evidence type="ECO:0000313" key="4">
    <source>
        <dbReference type="Proteomes" id="UP001154282"/>
    </source>
</evidence>